<name>A0ABX0XAX3_9BACT</name>
<keyword evidence="3" id="KW-1185">Reference proteome</keyword>
<dbReference type="EMBL" id="JAATJH010000002">
    <property type="protein sequence ID" value="NJC25937.1"/>
    <property type="molecule type" value="Genomic_DNA"/>
</dbReference>
<keyword evidence="1" id="KW-1133">Transmembrane helix</keyword>
<feature type="transmembrane region" description="Helical" evidence="1">
    <location>
        <begin position="37"/>
        <end position="57"/>
    </location>
</feature>
<evidence type="ECO:0000313" key="2">
    <source>
        <dbReference type="EMBL" id="NJC25937.1"/>
    </source>
</evidence>
<organism evidence="2 3">
    <name type="scientific">Neolewinella antarctica</name>
    <dbReference type="NCBI Taxonomy" id="442734"/>
    <lineage>
        <taxon>Bacteria</taxon>
        <taxon>Pseudomonadati</taxon>
        <taxon>Bacteroidota</taxon>
        <taxon>Saprospiria</taxon>
        <taxon>Saprospirales</taxon>
        <taxon>Lewinellaceae</taxon>
        <taxon>Neolewinella</taxon>
    </lineage>
</organism>
<dbReference type="Proteomes" id="UP000770785">
    <property type="component" value="Unassembled WGS sequence"/>
</dbReference>
<comment type="caution">
    <text evidence="2">The sequence shown here is derived from an EMBL/GenBank/DDBJ whole genome shotgun (WGS) entry which is preliminary data.</text>
</comment>
<evidence type="ECO:0008006" key="4">
    <source>
        <dbReference type="Google" id="ProtNLM"/>
    </source>
</evidence>
<keyword evidence="1" id="KW-0812">Transmembrane</keyword>
<evidence type="ECO:0000256" key="1">
    <source>
        <dbReference type="SAM" id="Phobius"/>
    </source>
</evidence>
<accession>A0ABX0XAX3</accession>
<gene>
    <name evidence="2" type="ORF">GGR27_001436</name>
</gene>
<sequence length="63" mass="7198">MKHPLSIVFLVLTISFLLVNFPFLAIADASGSWGLFPGVYLYLYLLWVMLILVYYLLSRKAGE</sequence>
<proteinExistence type="predicted"/>
<keyword evidence="1" id="KW-0472">Membrane</keyword>
<reference evidence="2 3" key="1">
    <citation type="submission" date="2020-03" db="EMBL/GenBank/DDBJ databases">
        <title>Genomic Encyclopedia of Type Strains, Phase IV (KMG-IV): sequencing the most valuable type-strain genomes for metagenomic binning, comparative biology and taxonomic classification.</title>
        <authorList>
            <person name="Goeker M."/>
        </authorList>
    </citation>
    <scope>NUCLEOTIDE SEQUENCE [LARGE SCALE GENOMIC DNA]</scope>
    <source>
        <strain evidence="2 3">DSM 105096</strain>
    </source>
</reference>
<protein>
    <recommendedName>
        <fullName evidence="4">DUF3311 domain-containing protein</fullName>
    </recommendedName>
</protein>
<evidence type="ECO:0000313" key="3">
    <source>
        <dbReference type="Proteomes" id="UP000770785"/>
    </source>
</evidence>
<dbReference type="RefSeq" id="WP_168036706.1">
    <property type="nucleotide sequence ID" value="NZ_JAATJH010000002.1"/>
</dbReference>